<name>V9QGA0_9ACTN</name>
<evidence type="ECO:0008006" key="2">
    <source>
        <dbReference type="Google" id="ProtNLM"/>
    </source>
</evidence>
<accession>V9QGA0</accession>
<evidence type="ECO:0000313" key="1">
    <source>
        <dbReference type="EMBL" id="AHC28108.1"/>
    </source>
</evidence>
<proteinExistence type="predicted"/>
<gene>
    <name evidence="1" type="ORF">pFP3.6c</name>
</gene>
<sequence>MASSGRSSRASLNLQLTPQNLRNISRALRAEEDGKELRKELTRNMREALKPGAVQAKSNIMSMGSATPHGGPALKSSIARKIRPEVRISGRFPGAKIKAFKTPNVRGFANAAKRTNRASGWRHPVYGNREVWVQQTGKVRWFDRAFEGQHNTYEHAVKSALADMVNRIASRSGSTP</sequence>
<protein>
    <recommendedName>
        <fullName evidence="2">Phage protein, HK97 gp10 family</fullName>
    </recommendedName>
</protein>
<dbReference type="EMBL" id="KF652071">
    <property type="protein sequence ID" value="AHC28108.1"/>
    <property type="molecule type" value="Genomic_DNA"/>
</dbReference>
<organism evidence="1">
    <name type="scientific">Streptomyces sp. F2</name>
    <dbReference type="NCBI Taxonomy" id="317660"/>
    <lineage>
        <taxon>Bacteria</taxon>
        <taxon>Bacillati</taxon>
        <taxon>Actinomycetota</taxon>
        <taxon>Actinomycetes</taxon>
        <taxon>Kitasatosporales</taxon>
        <taxon>Streptomycetaceae</taxon>
        <taxon>Streptomyces</taxon>
    </lineage>
</organism>
<keyword evidence="1" id="KW-0614">Plasmid</keyword>
<dbReference type="AlphaFoldDB" id="V9QGA0"/>
<dbReference type="RefSeq" id="WP_024067029.1">
    <property type="nucleotide sequence ID" value="NC_023067.1"/>
</dbReference>
<reference evidence="1" key="1">
    <citation type="submission" date="2013-09" db="EMBL/GenBank/DDBJ databases">
        <title>Complete nucleotide sequence of Streptomyces linear plasmid pFP3.</title>
        <authorList>
            <person name="Chen Z."/>
            <person name="Fang P."/>
            <person name="Qin Z."/>
        </authorList>
    </citation>
    <scope>NUCLEOTIDE SEQUENCE</scope>
    <source>
        <strain evidence="1">F2</strain>
        <plasmid evidence="1">pFP3</plasmid>
    </source>
</reference>
<geneLocation type="plasmid" evidence="1">
    <name>pFP3</name>
</geneLocation>